<protein>
    <submittedName>
        <fullName evidence="1">Uncharacterized protein</fullName>
    </submittedName>
</protein>
<proteinExistence type="predicted"/>
<organism evidence="1 2">
    <name type="scientific">Phytophthora megakarya</name>
    <dbReference type="NCBI Taxonomy" id="4795"/>
    <lineage>
        <taxon>Eukaryota</taxon>
        <taxon>Sar</taxon>
        <taxon>Stramenopiles</taxon>
        <taxon>Oomycota</taxon>
        <taxon>Peronosporomycetes</taxon>
        <taxon>Peronosporales</taxon>
        <taxon>Peronosporaceae</taxon>
        <taxon>Phytophthora</taxon>
    </lineage>
</organism>
<keyword evidence="2" id="KW-1185">Reference proteome</keyword>
<dbReference type="AlphaFoldDB" id="A0A225VNK0"/>
<evidence type="ECO:0000313" key="2">
    <source>
        <dbReference type="Proteomes" id="UP000198211"/>
    </source>
</evidence>
<comment type="caution">
    <text evidence="1">The sequence shown here is derived from an EMBL/GenBank/DDBJ whole genome shotgun (WGS) entry which is preliminary data.</text>
</comment>
<accession>A0A225VNK0</accession>
<name>A0A225VNK0_9STRA</name>
<dbReference type="Proteomes" id="UP000198211">
    <property type="component" value="Unassembled WGS sequence"/>
</dbReference>
<dbReference type="OrthoDB" id="120414at2759"/>
<evidence type="ECO:0000313" key="1">
    <source>
        <dbReference type="EMBL" id="OWZ06337.1"/>
    </source>
</evidence>
<reference evidence="2" key="1">
    <citation type="submission" date="2017-03" db="EMBL/GenBank/DDBJ databases">
        <title>Phytopthora megakarya and P. palmivora, two closely related causual agents of cacao black pod achieved similar genome size and gene model numbers by different mechanisms.</title>
        <authorList>
            <person name="Ali S."/>
            <person name="Shao J."/>
            <person name="Larry D.J."/>
            <person name="Kronmiller B."/>
            <person name="Shen D."/>
            <person name="Strem M.D."/>
            <person name="Melnick R.L."/>
            <person name="Guiltinan M.J."/>
            <person name="Tyler B.M."/>
            <person name="Meinhardt L.W."/>
            <person name="Bailey B.A."/>
        </authorList>
    </citation>
    <scope>NUCLEOTIDE SEQUENCE [LARGE SCALE GENOMIC DNA]</scope>
    <source>
        <strain evidence="2">zdho120</strain>
    </source>
</reference>
<gene>
    <name evidence="1" type="ORF">PHMEG_00021419</name>
</gene>
<sequence>MVRESYADFAASLRDLSGVNRLNFYRCLDKTTRVLVRQKHVPKTLEKAADKATEISNPIDNVALGMENIGQVFVTAPGSYMVPAEETTGHMVMIPGIGGVEATGGIPANFPHPRGLYKFTEL</sequence>
<dbReference type="EMBL" id="NBNE01004006">
    <property type="protein sequence ID" value="OWZ06337.1"/>
    <property type="molecule type" value="Genomic_DNA"/>
</dbReference>